<accession>A0A976FRC8</accession>
<evidence type="ECO:0000313" key="2">
    <source>
        <dbReference type="Proteomes" id="UP000294530"/>
    </source>
</evidence>
<dbReference type="AlphaFoldDB" id="A0A976FRC8"/>
<organism evidence="1 2">
    <name type="scientific">Bremia lactucae</name>
    <name type="common">Lettuce downy mildew</name>
    <dbReference type="NCBI Taxonomy" id="4779"/>
    <lineage>
        <taxon>Eukaryota</taxon>
        <taxon>Sar</taxon>
        <taxon>Stramenopiles</taxon>
        <taxon>Oomycota</taxon>
        <taxon>Peronosporomycetes</taxon>
        <taxon>Peronosporales</taxon>
        <taxon>Peronosporaceae</taxon>
        <taxon>Bremia</taxon>
    </lineage>
</organism>
<proteinExistence type="predicted"/>
<dbReference type="GeneID" id="94346542"/>
<protein>
    <submittedName>
        <fullName evidence="1">Uncharacterized protein</fullName>
    </submittedName>
</protein>
<dbReference type="EMBL" id="SHOA02000004">
    <property type="protein sequence ID" value="TDH71406.1"/>
    <property type="molecule type" value="Genomic_DNA"/>
</dbReference>
<sequence length="78" mass="9412">MQLTRELHVMRATRLETLVMQIHRDDIYRWEFLTQRPPKRPDRSLQKTSYARRKIGMLPARYWQIVVLAETLESGVTE</sequence>
<keyword evidence="2" id="KW-1185">Reference proteome</keyword>
<evidence type="ECO:0000313" key="1">
    <source>
        <dbReference type="EMBL" id="TDH71406.1"/>
    </source>
</evidence>
<comment type="caution">
    <text evidence="1">The sequence shown here is derived from an EMBL/GenBank/DDBJ whole genome shotgun (WGS) entry which is preliminary data.</text>
</comment>
<name>A0A976FRC8_BRELC</name>
<gene>
    <name evidence="1" type="ORF">CCR75_002774</name>
</gene>
<reference evidence="1 2" key="1">
    <citation type="journal article" date="2021" name="Genome Biol.">
        <title>AFLAP: assembly-free linkage analysis pipeline using k-mers from genome sequencing data.</title>
        <authorList>
            <person name="Fletcher K."/>
            <person name="Zhang L."/>
            <person name="Gil J."/>
            <person name="Han R."/>
            <person name="Cavanaugh K."/>
            <person name="Michelmore R."/>
        </authorList>
    </citation>
    <scope>NUCLEOTIDE SEQUENCE [LARGE SCALE GENOMIC DNA]</scope>
    <source>
        <strain evidence="1 2">SF5</strain>
    </source>
</reference>
<dbReference type="RefSeq" id="XP_067820905.1">
    <property type="nucleotide sequence ID" value="XM_067960871.1"/>
</dbReference>
<dbReference type="Proteomes" id="UP000294530">
    <property type="component" value="Unassembled WGS sequence"/>
</dbReference>
<dbReference type="KEGG" id="blac:94346542"/>